<evidence type="ECO:0000256" key="1">
    <source>
        <dbReference type="SAM" id="Phobius"/>
    </source>
</evidence>
<accession>A0A6C0CE26</accession>
<evidence type="ECO:0000313" key="2">
    <source>
        <dbReference type="EMBL" id="QHT02100.1"/>
    </source>
</evidence>
<keyword evidence="1" id="KW-1133">Transmembrane helix</keyword>
<sequence>MLIKKILILFISYYLSNHFVIDRIHYDIEYFPIENFKQERYRCIRYINNNIFSNFLAGADNNKIIKYIKTYPNAKCIKYKKDYIEYIINKNKIIIYNTIIHTTFYIILMIF</sequence>
<reference evidence="2" key="1">
    <citation type="journal article" date="2020" name="Nature">
        <title>Giant virus diversity and host interactions through global metagenomics.</title>
        <authorList>
            <person name="Schulz F."/>
            <person name="Roux S."/>
            <person name="Paez-Espino D."/>
            <person name="Jungbluth S."/>
            <person name="Walsh D.A."/>
            <person name="Denef V.J."/>
            <person name="McMahon K.D."/>
            <person name="Konstantinidis K.T."/>
            <person name="Eloe-Fadrosh E.A."/>
            <person name="Kyrpides N.C."/>
            <person name="Woyke T."/>
        </authorList>
    </citation>
    <scope>NUCLEOTIDE SEQUENCE</scope>
    <source>
        <strain evidence="2">GVMAG-M-3300020565-3</strain>
    </source>
</reference>
<keyword evidence="1" id="KW-0472">Membrane</keyword>
<keyword evidence="1" id="KW-0812">Transmembrane</keyword>
<dbReference type="AlphaFoldDB" id="A0A6C0CE26"/>
<dbReference type="EMBL" id="MN739390">
    <property type="protein sequence ID" value="QHT02100.1"/>
    <property type="molecule type" value="Genomic_DNA"/>
</dbReference>
<organism evidence="2">
    <name type="scientific">viral metagenome</name>
    <dbReference type="NCBI Taxonomy" id="1070528"/>
    <lineage>
        <taxon>unclassified sequences</taxon>
        <taxon>metagenomes</taxon>
        <taxon>organismal metagenomes</taxon>
    </lineage>
</organism>
<feature type="transmembrane region" description="Helical" evidence="1">
    <location>
        <begin position="93"/>
        <end position="110"/>
    </location>
</feature>
<name>A0A6C0CE26_9ZZZZ</name>
<protein>
    <submittedName>
        <fullName evidence="2">Uncharacterized protein</fullName>
    </submittedName>
</protein>
<proteinExistence type="predicted"/>